<dbReference type="SUPFAM" id="SSF63380">
    <property type="entry name" value="Riboflavin synthase domain-like"/>
    <property type="match status" value="1"/>
</dbReference>
<evidence type="ECO:0000259" key="4">
    <source>
        <dbReference type="PROSITE" id="PS51384"/>
    </source>
</evidence>
<dbReference type="RefSeq" id="WP_345427920.1">
    <property type="nucleotide sequence ID" value="NZ_AP031496.1"/>
</dbReference>
<dbReference type="PANTHER" id="PTHR47354">
    <property type="entry name" value="NADH OXIDOREDUCTASE HCR"/>
    <property type="match status" value="1"/>
</dbReference>
<evidence type="ECO:0000313" key="5">
    <source>
        <dbReference type="EMBL" id="GAA4960771.1"/>
    </source>
</evidence>
<dbReference type="InterPro" id="IPR012675">
    <property type="entry name" value="Beta-grasp_dom_sf"/>
</dbReference>
<dbReference type="Gene3D" id="3.40.50.80">
    <property type="entry name" value="Nucleotide-binding domain of ferredoxin-NADP reductase (FNR) module"/>
    <property type="match status" value="1"/>
</dbReference>
<evidence type="ECO:0000256" key="2">
    <source>
        <dbReference type="ARBA" id="ARBA00034078"/>
    </source>
</evidence>
<dbReference type="PRINTS" id="PR00371">
    <property type="entry name" value="FPNCR"/>
</dbReference>
<dbReference type="Gene3D" id="3.10.20.30">
    <property type="match status" value="1"/>
</dbReference>
<keyword evidence="1" id="KW-0830">Ubiquinone</keyword>
<dbReference type="InterPro" id="IPR008333">
    <property type="entry name" value="Cbr1-like_FAD-bd_dom"/>
</dbReference>
<dbReference type="Proteomes" id="UP001409585">
    <property type="component" value="Unassembled WGS sequence"/>
</dbReference>
<reference evidence="6" key="1">
    <citation type="journal article" date="2019" name="Int. J. Syst. Evol. Microbiol.">
        <title>The Global Catalogue of Microorganisms (GCM) 10K type strain sequencing project: providing services to taxonomists for standard genome sequencing and annotation.</title>
        <authorList>
            <consortium name="The Broad Institute Genomics Platform"/>
            <consortium name="The Broad Institute Genome Sequencing Center for Infectious Disease"/>
            <person name="Wu L."/>
            <person name="Ma J."/>
        </authorList>
    </citation>
    <scope>NUCLEOTIDE SEQUENCE [LARGE SCALE GENOMIC DNA]</scope>
    <source>
        <strain evidence="6">JCM 19134</strain>
    </source>
</reference>
<dbReference type="GO" id="GO:0051536">
    <property type="term" value="F:iron-sulfur cluster binding"/>
    <property type="evidence" value="ECO:0007669"/>
    <property type="project" value="InterPro"/>
</dbReference>
<sequence>MLPLLGASNLHREHSDLFKATTSSIKQLLGNGKSQPTDAGPAVVYKNQRIELRPNESVLNGLLRSGHAIPHSCQAGACQSCIMQADENSQSALSAHSQAALTPAQRQQGLFLACCTVPEQTLHVSLPDSQTRPVTHATSSDIRPLAQRVMQLSLACELRYEAGQFVNVIVDSTRFGRVQRSYSLANAYQTGAGLRLHIKCLDDGQFSHWLTQEAQIGDEVTIEGPHGLCYLTSDDCDNPSMLLAGTGTGLAPLLAILETALAQEYNGDIHLILANKTAGDFYALELLQSIAAQHQNLKLHFLVKKNLEQEDLVQDEFVIDDVKNSSKANNLLVNADVYQYLKQLPLDLSRASVFLCGAESFVQKMRKACFLKGASLKKIKTDAFVAS</sequence>
<evidence type="ECO:0000256" key="1">
    <source>
        <dbReference type="ARBA" id="ARBA00023075"/>
    </source>
</evidence>
<proteinExistence type="predicted"/>
<dbReference type="InterPro" id="IPR001433">
    <property type="entry name" value="OxRdtase_FAD/NAD-bd"/>
</dbReference>
<dbReference type="InterPro" id="IPR001709">
    <property type="entry name" value="Flavoprot_Pyr_Nucl_cyt_Rdtase"/>
</dbReference>
<feature type="domain" description="FAD-binding FR-type" evidence="4">
    <location>
        <begin position="132"/>
        <end position="232"/>
    </location>
</feature>
<dbReference type="Gene3D" id="2.40.30.10">
    <property type="entry name" value="Translation factors"/>
    <property type="match status" value="1"/>
</dbReference>
<evidence type="ECO:0000313" key="6">
    <source>
        <dbReference type="Proteomes" id="UP001409585"/>
    </source>
</evidence>
<comment type="caution">
    <text evidence="5">The sequence shown here is derived from an EMBL/GenBank/DDBJ whole genome shotgun (WGS) entry which is preliminary data.</text>
</comment>
<dbReference type="Pfam" id="PF00111">
    <property type="entry name" value="Fer2"/>
    <property type="match status" value="1"/>
</dbReference>
<comment type="cofactor">
    <cofactor evidence="2">
        <name>[2Fe-2S] cluster</name>
        <dbReference type="ChEBI" id="CHEBI:190135"/>
    </cofactor>
</comment>
<gene>
    <name evidence="5" type="ORF">GCM10025791_47750</name>
</gene>
<dbReference type="Pfam" id="PF00175">
    <property type="entry name" value="NAD_binding_1"/>
    <property type="match status" value="1"/>
</dbReference>
<name>A0AAV3U9A2_9ALTE</name>
<dbReference type="PANTHER" id="PTHR47354:SF5">
    <property type="entry name" value="PROTEIN RFBI"/>
    <property type="match status" value="1"/>
</dbReference>
<dbReference type="InterPro" id="IPR039261">
    <property type="entry name" value="FNR_nucleotide-bd"/>
</dbReference>
<accession>A0AAV3U9A2</accession>
<dbReference type="SUPFAM" id="SSF52343">
    <property type="entry name" value="Ferredoxin reductase-like, C-terminal NADP-linked domain"/>
    <property type="match status" value="1"/>
</dbReference>
<dbReference type="Pfam" id="PF00970">
    <property type="entry name" value="FAD_binding_6"/>
    <property type="match status" value="1"/>
</dbReference>
<dbReference type="InterPro" id="IPR036010">
    <property type="entry name" value="2Fe-2S_ferredoxin-like_sf"/>
</dbReference>
<dbReference type="PROSITE" id="PS51384">
    <property type="entry name" value="FAD_FR"/>
    <property type="match status" value="1"/>
</dbReference>
<organism evidence="5 6">
    <name type="scientific">Halioxenophilus aromaticivorans</name>
    <dbReference type="NCBI Taxonomy" id="1306992"/>
    <lineage>
        <taxon>Bacteria</taxon>
        <taxon>Pseudomonadati</taxon>
        <taxon>Pseudomonadota</taxon>
        <taxon>Gammaproteobacteria</taxon>
        <taxon>Alteromonadales</taxon>
        <taxon>Alteromonadaceae</taxon>
        <taxon>Halioxenophilus</taxon>
    </lineage>
</organism>
<dbReference type="SUPFAM" id="SSF54292">
    <property type="entry name" value="2Fe-2S ferredoxin-like"/>
    <property type="match status" value="1"/>
</dbReference>
<dbReference type="GO" id="GO:0016491">
    <property type="term" value="F:oxidoreductase activity"/>
    <property type="evidence" value="ECO:0007669"/>
    <property type="project" value="InterPro"/>
</dbReference>
<dbReference type="InterPro" id="IPR050415">
    <property type="entry name" value="MRET"/>
</dbReference>
<feature type="domain" description="2Fe-2S ferredoxin-type" evidence="3">
    <location>
        <begin position="41"/>
        <end position="130"/>
    </location>
</feature>
<dbReference type="InterPro" id="IPR001041">
    <property type="entry name" value="2Fe-2S_ferredoxin-type"/>
</dbReference>
<evidence type="ECO:0000259" key="3">
    <source>
        <dbReference type="PROSITE" id="PS51085"/>
    </source>
</evidence>
<keyword evidence="6" id="KW-1185">Reference proteome</keyword>
<dbReference type="EMBL" id="BAABLX010000079">
    <property type="protein sequence ID" value="GAA4960771.1"/>
    <property type="molecule type" value="Genomic_DNA"/>
</dbReference>
<dbReference type="PROSITE" id="PS51085">
    <property type="entry name" value="2FE2S_FER_2"/>
    <property type="match status" value="1"/>
</dbReference>
<dbReference type="AlphaFoldDB" id="A0AAV3U9A2"/>
<dbReference type="CDD" id="cd00207">
    <property type="entry name" value="fer2"/>
    <property type="match status" value="1"/>
</dbReference>
<protein>
    <submittedName>
        <fullName evidence="5">FAD-binding oxidoreductase</fullName>
    </submittedName>
</protein>
<dbReference type="InterPro" id="IPR017927">
    <property type="entry name" value="FAD-bd_FR_type"/>
</dbReference>
<dbReference type="InterPro" id="IPR017938">
    <property type="entry name" value="Riboflavin_synthase-like_b-brl"/>
</dbReference>